<evidence type="ECO:0000313" key="1">
    <source>
        <dbReference type="EMBL" id="KAJ9098519.1"/>
    </source>
</evidence>
<gene>
    <name evidence="1" type="ORF">QFC20_005946</name>
</gene>
<proteinExistence type="predicted"/>
<dbReference type="EMBL" id="JASBWS010000092">
    <property type="protein sequence ID" value="KAJ9098519.1"/>
    <property type="molecule type" value="Genomic_DNA"/>
</dbReference>
<reference evidence="1" key="1">
    <citation type="submission" date="2023-04" db="EMBL/GenBank/DDBJ databases">
        <title>Draft Genome sequencing of Naganishia species isolated from polar environments using Oxford Nanopore Technology.</title>
        <authorList>
            <person name="Leo P."/>
            <person name="Venkateswaran K."/>
        </authorList>
    </citation>
    <scope>NUCLEOTIDE SEQUENCE</scope>
    <source>
        <strain evidence="1">MNA-CCFEE 5262</strain>
    </source>
</reference>
<name>A0ACC2VHQ8_9TREE</name>
<accession>A0ACC2VHQ8</accession>
<evidence type="ECO:0000313" key="2">
    <source>
        <dbReference type="Proteomes" id="UP001230649"/>
    </source>
</evidence>
<keyword evidence="2" id="KW-1185">Reference proteome</keyword>
<comment type="caution">
    <text evidence="1">The sequence shown here is derived from an EMBL/GenBank/DDBJ whole genome shotgun (WGS) entry which is preliminary data.</text>
</comment>
<protein>
    <submittedName>
        <fullName evidence="1">Uncharacterized protein</fullName>
    </submittedName>
</protein>
<organism evidence="1 2">
    <name type="scientific">Naganishia adeliensis</name>
    <dbReference type="NCBI Taxonomy" id="92952"/>
    <lineage>
        <taxon>Eukaryota</taxon>
        <taxon>Fungi</taxon>
        <taxon>Dikarya</taxon>
        <taxon>Basidiomycota</taxon>
        <taxon>Agaricomycotina</taxon>
        <taxon>Tremellomycetes</taxon>
        <taxon>Filobasidiales</taxon>
        <taxon>Filobasidiaceae</taxon>
        <taxon>Naganishia</taxon>
    </lineage>
</organism>
<dbReference type="Proteomes" id="UP001230649">
    <property type="component" value="Unassembled WGS sequence"/>
</dbReference>
<sequence length="696" mass="77037">MSVLSDKVLQSLSRIHKTVTDPSTNSDAVLAQLQTCPEDVRDVVLGSLVWLYSHWSTSTDEASWTQEKARRAMVLLGSAMQRLPAEERIALNPWQQHLLQHFHRLAPFPLSTTTQDEIITAIWGPAWSATLDLRTRSRHFEVYDLALLSRDLGIGLERVRSELRSVQRDEEGLRMLSVQTVDMGGKVLAMEGMEEGKTERPGMVALVRWGDLPTGRTLAGEGFTSSGRPAVEEKTYTRHAETLIRFGKTKRTSPYLPAQPVTDERTAIRPSPPMVDKPMYEKPPTLSDVKPVIRVPNSEMEEVIDLCDIPDSPPRSQRRYVSPPPSKSPPPIEPGMFEHAWEVAGRKRDEMLEKVAMAETAHAVKPTAPVWRPAVTEQQVFMVHDIDVRKEAVDAVVARRSSPRPVSSSSLARAEQDGEGASGDSGDHDHTTSRSSTTVYASPLPGTSAASSPIDVQPASERRKSPSPPTREPTSSGHRKRSVASEDEDDVPQKRFKGSADRPAHSPRRSRSPPPSDSDSEDGGSATSALWRQVLSDPTVARPRPPTPLPKAEPVKEEPNVKERDDPSGERRDTSVVAEVEVDVLRIVDTCIANVTAQLPVLRIGWEMVLVMACTSDGEIVFHRGEVERSPSTSAPANHASEEDLRRFNIHAHSLRNDVRLLRPGKQLTFKIARGMDGGLKYSTTFQKFRDDAAPW</sequence>